<evidence type="ECO:0000313" key="2">
    <source>
        <dbReference type="EMBL" id="MBE1489348.1"/>
    </source>
</evidence>
<dbReference type="AlphaFoldDB" id="A0A927M713"/>
<dbReference type="RefSeq" id="WP_192768833.1">
    <property type="nucleotide sequence ID" value="NZ_JADBEB010000001.1"/>
</dbReference>
<proteinExistence type="predicted"/>
<feature type="compositionally biased region" description="Basic and acidic residues" evidence="1">
    <location>
        <begin position="43"/>
        <end position="59"/>
    </location>
</feature>
<keyword evidence="3" id="KW-1185">Reference proteome</keyword>
<accession>A0A927M713</accession>
<dbReference type="Proteomes" id="UP000649753">
    <property type="component" value="Unassembled WGS sequence"/>
</dbReference>
<reference evidence="2" key="1">
    <citation type="submission" date="2020-10" db="EMBL/GenBank/DDBJ databases">
        <title>Sequencing the genomes of 1000 actinobacteria strains.</title>
        <authorList>
            <person name="Klenk H.-P."/>
        </authorList>
    </citation>
    <scope>NUCLEOTIDE SEQUENCE</scope>
    <source>
        <strain evidence="2">DSM 46832</strain>
    </source>
</reference>
<evidence type="ECO:0000313" key="3">
    <source>
        <dbReference type="Proteomes" id="UP000649753"/>
    </source>
</evidence>
<gene>
    <name evidence="2" type="ORF">H4W31_004986</name>
</gene>
<organism evidence="2 3">
    <name type="scientific">Plantactinospora soyae</name>
    <dbReference type="NCBI Taxonomy" id="1544732"/>
    <lineage>
        <taxon>Bacteria</taxon>
        <taxon>Bacillati</taxon>
        <taxon>Actinomycetota</taxon>
        <taxon>Actinomycetes</taxon>
        <taxon>Micromonosporales</taxon>
        <taxon>Micromonosporaceae</taxon>
        <taxon>Plantactinospora</taxon>
    </lineage>
</organism>
<name>A0A927M713_9ACTN</name>
<dbReference type="EMBL" id="JADBEB010000001">
    <property type="protein sequence ID" value="MBE1489348.1"/>
    <property type="molecule type" value="Genomic_DNA"/>
</dbReference>
<comment type="caution">
    <text evidence="2">The sequence shown here is derived from an EMBL/GenBank/DDBJ whole genome shotgun (WGS) entry which is preliminary data.</text>
</comment>
<protein>
    <submittedName>
        <fullName evidence="2">Uncharacterized protein</fullName>
    </submittedName>
</protein>
<sequence>MSGDRRNIERLTDEDFASVRRMRFGRLPARVMPADLIETAETDAPRDEVEQPLVRREWG</sequence>
<evidence type="ECO:0000256" key="1">
    <source>
        <dbReference type="SAM" id="MobiDB-lite"/>
    </source>
</evidence>
<feature type="region of interest" description="Disordered" evidence="1">
    <location>
        <begin position="38"/>
        <end position="59"/>
    </location>
</feature>